<comment type="caution">
    <text evidence="1">The sequence shown here is derived from an EMBL/GenBank/DDBJ whole genome shotgun (WGS) entry which is preliminary data.</text>
</comment>
<reference evidence="1 2" key="1">
    <citation type="submission" date="2010-11" db="EMBL/GenBank/DDBJ databases">
        <authorList>
            <person name="Weinstock G."/>
            <person name="Sodergren E."/>
            <person name="Clifton S."/>
            <person name="Fulton L."/>
            <person name="Fulton B."/>
            <person name="Courtney L."/>
            <person name="Fronick C."/>
            <person name="Harrison M."/>
            <person name="Strong C."/>
            <person name="Farmer C."/>
            <person name="Delahaunty K."/>
            <person name="Markovic C."/>
            <person name="Hall O."/>
            <person name="Minx P."/>
            <person name="Tomlinson C."/>
            <person name="Mitreva M."/>
            <person name="Hou S."/>
            <person name="Chen J."/>
            <person name="Wollam A."/>
            <person name="Pepin K.H."/>
            <person name="Johnson M."/>
            <person name="Bhonagiri V."/>
            <person name="Zhang X."/>
            <person name="Suruliraj S."/>
            <person name="Warren W."/>
            <person name="Chinwalla A."/>
            <person name="Mardis E.R."/>
            <person name="Wilson R.K."/>
        </authorList>
    </citation>
    <scope>NUCLEOTIDE SEQUENCE [LARGE SCALE GENOMIC DNA]</scope>
    <source>
        <strain evidence="1 2">F0211</strain>
    </source>
</reference>
<organism evidence="1 2">
    <name type="scientific">Streptococcus anginosus F0211</name>
    <dbReference type="NCBI Taxonomy" id="706437"/>
    <lineage>
        <taxon>Bacteria</taxon>
        <taxon>Bacillati</taxon>
        <taxon>Bacillota</taxon>
        <taxon>Bacilli</taxon>
        <taxon>Lactobacillales</taxon>
        <taxon>Streptococcaceae</taxon>
        <taxon>Streptococcus</taxon>
        <taxon>Streptococcus anginosus group</taxon>
    </lineage>
</organism>
<protein>
    <submittedName>
        <fullName evidence="1">Uncharacterized protein</fullName>
    </submittedName>
</protein>
<gene>
    <name evidence="1" type="ORF">HMPREF0813_00616</name>
</gene>
<dbReference type="EMBL" id="AECT01000012">
    <property type="protein sequence ID" value="EFU22783.1"/>
    <property type="molecule type" value="Genomic_DNA"/>
</dbReference>
<sequence>MLTHFNLESKALSSDGVFLLYETNSDGVMKFIAFYIWNKVCREIIFKTKIFYVIFYNIFFKKLLHEFS</sequence>
<evidence type="ECO:0000313" key="1">
    <source>
        <dbReference type="EMBL" id="EFU22783.1"/>
    </source>
</evidence>
<dbReference type="AlphaFoldDB" id="E6J046"/>
<accession>E6J046</accession>
<name>E6J046_STRAP</name>
<proteinExistence type="predicted"/>
<dbReference type="Proteomes" id="UP000002973">
    <property type="component" value="Unassembled WGS sequence"/>
</dbReference>
<evidence type="ECO:0000313" key="2">
    <source>
        <dbReference type="Proteomes" id="UP000002973"/>
    </source>
</evidence>